<dbReference type="RefSeq" id="WP_152591435.1">
    <property type="nucleotide sequence ID" value="NZ_CP045227.1"/>
</dbReference>
<dbReference type="PANTHER" id="PTHR44196">
    <property type="entry name" value="DEHYDROGENASE/REDUCTASE SDR FAMILY MEMBER 7B"/>
    <property type="match status" value="1"/>
</dbReference>
<dbReference type="EMBL" id="CP045227">
    <property type="protein sequence ID" value="QFS50407.1"/>
    <property type="molecule type" value="Genomic_DNA"/>
</dbReference>
<dbReference type="Proteomes" id="UP000326678">
    <property type="component" value="Chromosome Gxm2"/>
</dbReference>
<evidence type="ECO:0000256" key="3">
    <source>
        <dbReference type="RuleBase" id="RU000363"/>
    </source>
</evidence>
<accession>A0A5P8WC59</accession>
<evidence type="ECO:0000313" key="5">
    <source>
        <dbReference type="Proteomes" id="UP000326678"/>
    </source>
</evidence>
<dbReference type="InterPro" id="IPR002347">
    <property type="entry name" value="SDR_fam"/>
</dbReference>
<evidence type="ECO:0000256" key="2">
    <source>
        <dbReference type="ARBA" id="ARBA00023002"/>
    </source>
</evidence>
<dbReference type="Pfam" id="PF00106">
    <property type="entry name" value="adh_short"/>
    <property type="match status" value="1"/>
</dbReference>
<dbReference type="GO" id="GO:0016491">
    <property type="term" value="F:oxidoreductase activity"/>
    <property type="evidence" value="ECO:0007669"/>
    <property type="project" value="UniProtKB-KW"/>
</dbReference>
<gene>
    <name evidence="4" type="ORF">GXM_07901</name>
</gene>
<dbReference type="PANTHER" id="PTHR44196:SF1">
    <property type="entry name" value="DEHYDROGENASE_REDUCTASE SDR FAMILY MEMBER 7B"/>
    <property type="match status" value="1"/>
</dbReference>
<dbReference type="AlphaFoldDB" id="A0A5P8WC59"/>
<keyword evidence="2" id="KW-0560">Oxidoreductase</keyword>
<dbReference type="InterPro" id="IPR036291">
    <property type="entry name" value="NAD(P)-bd_dom_sf"/>
</dbReference>
<protein>
    <submittedName>
        <fullName evidence="4">KR domain-containing protein</fullName>
    </submittedName>
</protein>
<dbReference type="KEGG" id="nsh:GXM_07901"/>
<proteinExistence type="inferred from homology"/>
<dbReference type="Gene3D" id="3.40.50.720">
    <property type="entry name" value="NAD(P)-binding Rossmann-like Domain"/>
    <property type="match status" value="1"/>
</dbReference>
<dbReference type="PRINTS" id="PR00081">
    <property type="entry name" value="GDHRDH"/>
</dbReference>
<keyword evidence="5" id="KW-1185">Reference proteome</keyword>
<dbReference type="GO" id="GO:0016020">
    <property type="term" value="C:membrane"/>
    <property type="evidence" value="ECO:0007669"/>
    <property type="project" value="TreeGrafter"/>
</dbReference>
<sequence length="302" mass="32203">MSIIAGQTVLLTGASRGIGVFIARALAKEKATIVGVSRSQQALDQVAAEVKALGGRWLGIKYDLSKLEDLPNLIQQINQLAGPIDILINNAGIEIYKKFQDYSTAELQSILTINLLSGMELSRLVLPTMLAQNRGHIVNIASLAGKKGNPYNSVYSASKAGFLIWTDALRQELASTGVEISAICPGYVSGEGMIADTGVPIPKLAGASTPDDVAKAVIRAIKQNQAEVIVNQDPTTETLSKLLIGLWQIFPLFGDAVYQLMGVGKLNQLRIENQKHVALKFSGSKSMVTATSDATSSPSRNN</sequence>
<evidence type="ECO:0000256" key="1">
    <source>
        <dbReference type="ARBA" id="ARBA00006484"/>
    </source>
</evidence>
<dbReference type="SUPFAM" id="SSF51735">
    <property type="entry name" value="NAD(P)-binding Rossmann-fold domains"/>
    <property type="match status" value="1"/>
</dbReference>
<reference evidence="4 5" key="1">
    <citation type="submission" date="2019-10" db="EMBL/GenBank/DDBJ databases">
        <title>Genomic and transcriptomic insights into the perfect genentic adaptation of a filamentous nitrogen-fixing cyanobacterium to rice fields.</title>
        <authorList>
            <person name="Chen Z."/>
        </authorList>
    </citation>
    <scope>NUCLEOTIDE SEQUENCE [LARGE SCALE GENOMIC DNA]</scope>
    <source>
        <strain evidence="4">CCNUC1</strain>
    </source>
</reference>
<comment type="similarity">
    <text evidence="1 3">Belongs to the short-chain dehydrogenases/reductases (SDR) family.</text>
</comment>
<evidence type="ECO:0000313" key="4">
    <source>
        <dbReference type="EMBL" id="QFS50407.1"/>
    </source>
</evidence>
<organism evidence="4 5">
    <name type="scientific">Nostoc sphaeroides CCNUC1</name>
    <dbReference type="NCBI Taxonomy" id="2653204"/>
    <lineage>
        <taxon>Bacteria</taxon>
        <taxon>Bacillati</taxon>
        <taxon>Cyanobacteriota</taxon>
        <taxon>Cyanophyceae</taxon>
        <taxon>Nostocales</taxon>
        <taxon>Nostocaceae</taxon>
        <taxon>Nostoc</taxon>
    </lineage>
</organism>
<name>A0A5P8WC59_9NOSO</name>
<dbReference type="PRINTS" id="PR00080">
    <property type="entry name" value="SDRFAMILY"/>
</dbReference>